<dbReference type="AlphaFoldDB" id="A0A5C6C787"/>
<dbReference type="Gene3D" id="3.20.20.370">
    <property type="entry name" value="Glycoside hydrolase/deacetylase"/>
    <property type="match status" value="1"/>
</dbReference>
<gene>
    <name evidence="1" type="ORF">Poly21_21710</name>
</gene>
<dbReference type="Proteomes" id="UP000319908">
    <property type="component" value="Unassembled WGS sequence"/>
</dbReference>
<proteinExistence type="predicted"/>
<organism evidence="1 2">
    <name type="scientific">Allorhodopirellula heiligendammensis</name>
    <dbReference type="NCBI Taxonomy" id="2714739"/>
    <lineage>
        <taxon>Bacteria</taxon>
        <taxon>Pseudomonadati</taxon>
        <taxon>Planctomycetota</taxon>
        <taxon>Planctomycetia</taxon>
        <taxon>Pirellulales</taxon>
        <taxon>Pirellulaceae</taxon>
        <taxon>Allorhodopirellula</taxon>
    </lineage>
</organism>
<evidence type="ECO:0000313" key="2">
    <source>
        <dbReference type="Proteomes" id="UP000319908"/>
    </source>
</evidence>
<dbReference type="CDD" id="cd10935">
    <property type="entry name" value="CE4_WalW"/>
    <property type="match status" value="1"/>
</dbReference>
<protein>
    <recommendedName>
        <fullName evidence="3">Polysaccharide deacetylase</fullName>
    </recommendedName>
</protein>
<evidence type="ECO:0008006" key="3">
    <source>
        <dbReference type="Google" id="ProtNLM"/>
    </source>
</evidence>
<dbReference type="GO" id="GO:0005975">
    <property type="term" value="P:carbohydrate metabolic process"/>
    <property type="evidence" value="ECO:0007669"/>
    <property type="project" value="InterPro"/>
</dbReference>
<dbReference type="OrthoDB" id="9771584at2"/>
<dbReference type="EMBL" id="SJPU01000001">
    <property type="protein sequence ID" value="TWU19992.1"/>
    <property type="molecule type" value="Genomic_DNA"/>
</dbReference>
<dbReference type="InterPro" id="IPR011330">
    <property type="entry name" value="Glyco_hydro/deAcase_b/a-brl"/>
</dbReference>
<sequence>MNARSTIRLVVSVDTEEEGLWNVGFPVRNNTTTNLRGLARFQALCERHGMPPTYLVTAPVLDDEQAVAEMSKWQQESRCEVGAHCHPWCNPPIVAEQVSSRESYLSNLPRELQYEKLAWLTDAIADRMGVRPTSFRAGRYGFSFVTARCLIQLGYTVDSSHLPLFAYPEDGGPDFRMHARLPHRLVDSSKPGSLIEIPVTTGFTRPGYELRRRIYQQTRQPIPRKLRLAGIADRLGIARRVKLSPEGTQTDDLKQLISAGVRDGLQTLVLMLHSSSLVAGCSPYCASEADFERFLSRLDSCLGFARTEFQAEGVTLTQAAVEIDQMLD</sequence>
<comment type="caution">
    <text evidence="1">The sequence shown here is derived from an EMBL/GenBank/DDBJ whole genome shotgun (WGS) entry which is preliminary data.</text>
</comment>
<keyword evidence="2" id="KW-1185">Reference proteome</keyword>
<reference evidence="1 2" key="1">
    <citation type="journal article" date="2020" name="Antonie Van Leeuwenhoek">
        <title>Rhodopirellula heiligendammensis sp. nov., Rhodopirellula pilleata sp. nov., and Rhodopirellula solitaria sp. nov. isolated from natural or artificial marine surfaces in Northern Germany and California, USA, and emended description of the genus Rhodopirellula.</title>
        <authorList>
            <person name="Kallscheuer N."/>
            <person name="Wiegand S."/>
            <person name="Jogler M."/>
            <person name="Boedeker C."/>
            <person name="Peeters S.H."/>
            <person name="Rast P."/>
            <person name="Heuer A."/>
            <person name="Jetten M.S.M."/>
            <person name="Rohde M."/>
            <person name="Jogler C."/>
        </authorList>
    </citation>
    <scope>NUCLEOTIDE SEQUENCE [LARGE SCALE GENOMIC DNA]</scope>
    <source>
        <strain evidence="1 2">Poly21</strain>
    </source>
</reference>
<dbReference type="SUPFAM" id="SSF88713">
    <property type="entry name" value="Glycoside hydrolase/deacetylase"/>
    <property type="match status" value="1"/>
</dbReference>
<accession>A0A5C6C787</accession>
<evidence type="ECO:0000313" key="1">
    <source>
        <dbReference type="EMBL" id="TWU19992.1"/>
    </source>
</evidence>
<dbReference type="RefSeq" id="WP_146406685.1">
    <property type="nucleotide sequence ID" value="NZ_SJPU01000001.1"/>
</dbReference>
<name>A0A5C6C787_9BACT</name>